<comment type="caution">
    <text evidence="7">The sequence shown here is derived from an EMBL/GenBank/DDBJ whole genome shotgun (WGS) entry which is preliminary data.</text>
</comment>
<dbReference type="AlphaFoldDB" id="A0A430A2J4"/>
<dbReference type="SUPFAM" id="SSF50129">
    <property type="entry name" value="GroES-like"/>
    <property type="match status" value="1"/>
</dbReference>
<evidence type="ECO:0000256" key="4">
    <source>
        <dbReference type="RuleBase" id="RU361277"/>
    </source>
</evidence>
<dbReference type="OrthoDB" id="9806940at2"/>
<dbReference type="Pfam" id="PF00107">
    <property type="entry name" value="ADH_zinc_N"/>
    <property type="match status" value="1"/>
</dbReference>
<gene>
    <name evidence="7" type="ORF">CBF37_01130</name>
</gene>
<dbReference type="Proteomes" id="UP000287857">
    <property type="component" value="Unassembled WGS sequence"/>
</dbReference>
<dbReference type="Pfam" id="PF08240">
    <property type="entry name" value="ADH_N"/>
    <property type="match status" value="1"/>
</dbReference>
<comment type="cofactor">
    <cofactor evidence="4">
        <name>Zn(2+)</name>
        <dbReference type="ChEBI" id="CHEBI:29105"/>
    </cofactor>
</comment>
<keyword evidence="8" id="KW-1185">Reference proteome</keyword>
<feature type="domain" description="Alcohol dehydrogenase-like N-terminal" evidence="6">
    <location>
        <begin position="30"/>
        <end position="142"/>
    </location>
</feature>
<evidence type="ECO:0000259" key="6">
    <source>
        <dbReference type="Pfam" id="PF08240"/>
    </source>
</evidence>
<dbReference type="Gene3D" id="3.90.180.10">
    <property type="entry name" value="Medium-chain alcohol dehydrogenases, catalytic domain"/>
    <property type="match status" value="1"/>
</dbReference>
<keyword evidence="1 4" id="KW-0479">Metal-binding</keyword>
<keyword evidence="3" id="KW-0560">Oxidoreductase</keyword>
<comment type="similarity">
    <text evidence="4">Belongs to the zinc-containing alcohol dehydrogenase family.</text>
</comment>
<evidence type="ECO:0000256" key="2">
    <source>
        <dbReference type="ARBA" id="ARBA00022833"/>
    </source>
</evidence>
<proteinExistence type="inferred from homology"/>
<dbReference type="InterPro" id="IPR050129">
    <property type="entry name" value="Zn_alcohol_dh"/>
</dbReference>
<dbReference type="PANTHER" id="PTHR43401">
    <property type="entry name" value="L-THREONINE 3-DEHYDROGENASE"/>
    <property type="match status" value="1"/>
</dbReference>
<keyword evidence="2 4" id="KW-0862">Zinc</keyword>
<evidence type="ECO:0000256" key="3">
    <source>
        <dbReference type="ARBA" id="ARBA00023002"/>
    </source>
</evidence>
<sequence length="351" mass="38207">MTNPASTKFAVITEKFIAEVHERKISELKDDQVLVKVNACNLCTSEYGVWNGARLGKQPLPMAFGHEYSGKIIEMGSDVKGFEIGDTIGVGYDWCGECEYCEAGKTSQCPHRGIMNIASDDGYYGNFGCGQYVVKTYRALCKMNPAIDPSEAAFVEPAGTVVEGLRKLRVKKGETLVVIGAGTMGILNALIAREMGCRVILTEMMPKKIQTAKEYGFEVVDVSKADPVEMVKALTDDQGVDAVVVAVGATSANNQALEMIKQIDGKILLFAAGYPAPEMNIDSNTIHYRKMELLGTFSADIDDFQYAADLISDKKIDVSKLVEEKFPLEDIQAAFEAATVPGAYRVSVVFE</sequence>
<evidence type="ECO:0000313" key="7">
    <source>
        <dbReference type="EMBL" id="RSU00645.1"/>
    </source>
</evidence>
<dbReference type="InterPro" id="IPR013149">
    <property type="entry name" value="ADH-like_C"/>
</dbReference>
<dbReference type="SUPFAM" id="SSF51735">
    <property type="entry name" value="NAD(P)-binding Rossmann-fold domains"/>
    <property type="match status" value="1"/>
</dbReference>
<dbReference type="GO" id="GO:0016491">
    <property type="term" value="F:oxidoreductase activity"/>
    <property type="evidence" value="ECO:0007669"/>
    <property type="project" value="UniProtKB-KW"/>
</dbReference>
<dbReference type="PANTHER" id="PTHR43401:SF2">
    <property type="entry name" value="L-THREONINE 3-DEHYDROGENASE"/>
    <property type="match status" value="1"/>
</dbReference>
<evidence type="ECO:0000259" key="5">
    <source>
        <dbReference type="Pfam" id="PF00107"/>
    </source>
</evidence>
<evidence type="ECO:0000256" key="1">
    <source>
        <dbReference type="ARBA" id="ARBA00022723"/>
    </source>
</evidence>
<dbReference type="InterPro" id="IPR002328">
    <property type="entry name" value="ADH_Zn_CS"/>
</dbReference>
<dbReference type="Gene3D" id="3.40.50.720">
    <property type="entry name" value="NAD(P)-binding Rossmann-like Domain"/>
    <property type="match status" value="1"/>
</dbReference>
<feature type="domain" description="Alcohol dehydrogenase-like C-terminal" evidence="5">
    <location>
        <begin position="184"/>
        <end position="312"/>
    </location>
</feature>
<dbReference type="InterPro" id="IPR011032">
    <property type="entry name" value="GroES-like_sf"/>
</dbReference>
<dbReference type="GO" id="GO:0008270">
    <property type="term" value="F:zinc ion binding"/>
    <property type="evidence" value="ECO:0007669"/>
    <property type="project" value="InterPro"/>
</dbReference>
<dbReference type="PROSITE" id="PS00059">
    <property type="entry name" value="ADH_ZINC"/>
    <property type="match status" value="1"/>
</dbReference>
<evidence type="ECO:0000313" key="8">
    <source>
        <dbReference type="Proteomes" id="UP000287857"/>
    </source>
</evidence>
<reference evidence="7 8" key="1">
    <citation type="submission" date="2017-05" db="EMBL/GenBank/DDBJ databases">
        <title>Vagococcus spp. assemblies.</title>
        <authorList>
            <person name="Gulvik C.A."/>
        </authorList>
    </citation>
    <scope>NUCLEOTIDE SEQUENCE [LARGE SCALE GENOMIC DNA]</scope>
    <source>
        <strain evidence="7 8">SS1995</strain>
    </source>
</reference>
<name>A0A430A2J4_9ENTE</name>
<organism evidence="7 8">
    <name type="scientific">Vagococcus vulneris</name>
    <dbReference type="NCBI Taxonomy" id="1977869"/>
    <lineage>
        <taxon>Bacteria</taxon>
        <taxon>Bacillati</taxon>
        <taxon>Bacillota</taxon>
        <taxon>Bacilli</taxon>
        <taxon>Lactobacillales</taxon>
        <taxon>Enterococcaceae</taxon>
        <taxon>Vagococcus</taxon>
    </lineage>
</organism>
<dbReference type="InterPro" id="IPR036291">
    <property type="entry name" value="NAD(P)-bd_dom_sf"/>
</dbReference>
<dbReference type="RefSeq" id="WP_002350306.1">
    <property type="nucleotide sequence ID" value="NZ_NGJS01000001.1"/>
</dbReference>
<dbReference type="EMBL" id="NGJS01000001">
    <property type="protein sequence ID" value="RSU00645.1"/>
    <property type="molecule type" value="Genomic_DNA"/>
</dbReference>
<protein>
    <submittedName>
        <fullName evidence="7">Alcohol dehydrogenase</fullName>
    </submittedName>
</protein>
<accession>A0A430A2J4</accession>
<dbReference type="InterPro" id="IPR013154">
    <property type="entry name" value="ADH-like_N"/>
</dbReference>